<evidence type="ECO:0000313" key="1">
    <source>
        <dbReference type="EMBL" id="AYJ73354.1"/>
    </source>
</evidence>
<protein>
    <recommendedName>
        <fullName evidence="3">Lipoprotein</fullName>
    </recommendedName>
</protein>
<sequence length="94" mass="10470">MKRIVLSIIVSMTLSACSSTGFTPRYQSECESLGAEYAFTHGDRDGQIISEVCKRGARAKSSDVEYVSSRMADIFYYVPRADIKDAVQFGQLMK</sequence>
<evidence type="ECO:0008006" key="3">
    <source>
        <dbReference type="Google" id="ProtNLM"/>
    </source>
</evidence>
<name>A0A3B8DJI5_9CAUD</name>
<accession>A0A3B8DJI5</accession>
<proteinExistence type="predicted"/>
<evidence type="ECO:0000313" key="2">
    <source>
        <dbReference type="Proteomes" id="UP000279491"/>
    </source>
</evidence>
<dbReference type="Proteomes" id="UP000279491">
    <property type="component" value="Segment"/>
</dbReference>
<dbReference type="EMBL" id="MH845412">
    <property type="protein sequence ID" value="AYJ73354.1"/>
    <property type="molecule type" value="Genomic_DNA"/>
</dbReference>
<organism evidence="1">
    <name type="scientific">Cronobacter phage CS01</name>
    <dbReference type="NCBI Taxonomy" id="2496544"/>
    <lineage>
        <taxon>Viruses</taxon>
        <taxon>Duplodnaviria</taxon>
        <taxon>Heunggongvirae</taxon>
        <taxon>Uroviricota</taxon>
        <taxon>Caudoviricetes</taxon>
        <taxon>Drexlerviridae</taxon>
        <taxon>Kyungwonvirus</taxon>
        <taxon>Kyungwonvirus CS01</taxon>
    </lineage>
</organism>
<keyword evidence="2" id="KW-1185">Reference proteome</keyword>
<gene>
    <name evidence="1" type="ORF">CS01_066</name>
</gene>
<reference evidence="1" key="1">
    <citation type="submission" date="2018-09" db="EMBL/GenBank/DDBJ databases">
        <title>Genome Analysis and Characterisation of Bacteriophage CS01 Active against Cronobacter sakazakii.</title>
        <authorList>
            <person name="Kim G.-H."/>
            <person name="Kim J."/>
            <person name="Yoon S.-S."/>
        </authorList>
    </citation>
    <scope>NUCLEOTIDE SEQUENCE [LARGE SCALE GENOMIC DNA]</scope>
</reference>
<dbReference type="PROSITE" id="PS51257">
    <property type="entry name" value="PROKAR_LIPOPROTEIN"/>
    <property type="match status" value="1"/>
</dbReference>